<feature type="region of interest" description="Disordered" evidence="1">
    <location>
        <begin position="612"/>
        <end position="649"/>
    </location>
</feature>
<feature type="region of interest" description="Disordered" evidence="1">
    <location>
        <begin position="153"/>
        <end position="391"/>
    </location>
</feature>
<keyword evidence="2" id="KW-1133">Transmembrane helix</keyword>
<proteinExistence type="predicted"/>
<feature type="region of interest" description="Disordered" evidence="1">
    <location>
        <begin position="96"/>
        <end position="117"/>
    </location>
</feature>
<feature type="compositionally biased region" description="Polar residues" evidence="1">
    <location>
        <begin position="535"/>
        <end position="547"/>
    </location>
</feature>
<keyword evidence="2" id="KW-0812">Transmembrane</keyword>
<dbReference type="Proteomes" id="UP000316598">
    <property type="component" value="Unassembled WGS sequence"/>
</dbReference>
<dbReference type="EMBL" id="SJPI01000001">
    <property type="protein sequence ID" value="TWT52894.1"/>
    <property type="molecule type" value="Genomic_DNA"/>
</dbReference>
<feature type="compositionally biased region" description="Low complexity" evidence="1">
    <location>
        <begin position="318"/>
        <end position="330"/>
    </location>
</feature>
<evidence type="ECO:0000313" key="4">
    <source>
        <dbReference type="Proteomes" id="UP000316598"/>
    </source>
</evidence>
<feature type="compositionally biased region" description="Polar residues" evidence="1">
    <location>
        <begin position="636"/>
        <end position="645"/>
    </location>
</feature>
<feature type="compositionally biased region" description="Polar residues" evidence="1">
    <location>
        <begin position="224"/>
        <end position="239"/>
    </location>
</feature>
<keyword evidence="2" id="KW-0472">Membrane</keyword>
<dbReference type="AlphaFoldDB" id="A0A5C5WPU3"/>
<feature type="compositionally biased region" description="Polar residues" evidence="1">
    <location>
        <begin position="475"/>
        <end position="517"/>
    </location>
</feature>
<feature type="compositionally biased region" description="Polar residues" evidence="1">
    <location>
        <begin position="247"/>
        <end position="264"/>
    </location>
</feature>
<name>A0A5C5WPU3_9BACT</name>
<dbReference type="OrthoDB" id="232801at2"/>
<keyword evidence="4" id="KW-1185">Reference proteome</keyword>
<feature type="transmembrane region" description="Helical" evidence="2">
    <location>
        <begin position="659"/>
        <end position="678"/>
    </location>
</feature>
<evidence type="ECO:0000313" key="3">
    <source>
        <dbReference type="EMBL" id="TWT52894.1"/>
    </source>
</evidence>
<organism evidence="3 4">
    <name type="scientific">Rubripirellula amarantea</name>
    <dbReference type="NCBI Taxonomy" id="2527999"/>
    <lineage>
        <taxon>Bacteria</taxon>
        <taxon>Pseudomonadati</taxon>
        <taxon>Planctomycetota</taxon>
        <taxon>Planctomycetia</taxon>
        <taxon>Pirellulales</taxon>
        <taxon>Pirellulaceae</taxon>
        <taxon>Rubripirellula</taxon>
    </lineage>
</organism>
<evidence type="ECO:0000256" key="2">
    <source>
        <dbReference type="SAM" id="Phobius"/>
    </source>
</evidence>
<evidence type="ECO:0000256" key="1">
    <source>
        <dbReference type="SAM" id="MobiDB-lite"/>
    </source>
</evidence>
<gene>
    <name evidence="3" type="ORF">Pla22_05220</name>
</gene>
<feature type="compositionally biased region" description="Polar residues" evidence="1">
    <location>
        <begin position="189"/>
        <end position="212"/>
    </location>
</feature>
<feature type="compositionally biased region" description="Polar residues" evidence="1">
    <location>
        <begin position="554"/>
        <end position="563"/>
    </location>
</feature>
<feature type="compositionally biased region" description="Basic and acidic residues" evidence="1">
    <location>
        <begin position="298"/>
        <end position="311"/>
    </location>
</feature>
<feature type="compositionally biased region" description="Polar residues" evidence="1">
    <location>
        <begin position="164"/>
        <end position="179"/>
    </location>
</feature>
<feature type="compositionally biased region" description="Low complexity" evidence="1">
    <location>
        <begin position="618"/>
        <end position="635"/>
    </location>
</feature>
<feature type="compositionally biased region" description="Polar residues" evidence="1">
    <location>
        <begin position="451"/>
        <end position="463"/>
    </location>
</feature>
<sequence length="703" mass="74181">MGGVPMLLMMIAAAGVTYGWQPDKSGDQATAVEYIVQVTPHELAQIEQIGEISSVIDPEVRGYVSRVVIRVGTGTPPWTLPKALAEDRVALLKPDPQAGSGFSMPSSLQQSANNAAANTTNALRGAVDQAGRDIAAQGQQSANNLLDRIRGTGQNADDRAVISPPSTRSTNSAATNNSPFAAPALPGSTDLQNNYAQARSGGPSTDPTTSRDNAWDRYGANPNLAGTSQPRTTAQSNTRLAAGPTTADRNAQSAASRNTQSRSATGLGPSDTFGRMPSGLSDPTTRDYSRNQAQSASVDDRSRTGYEDLDSRSGLGDQGIYTQIGQTQQDFAGGRTNTQYNGFDTAASQNRDLIPANRSSQTATSNSGQSQYSVPSFADRTQSSSRLQARNPNLTNAEIAAGGWDFDAYNRLIDRNGNVIPEAASQLANQATGSNLGNTTATDAWLREAQAAQSNANRTSSNPYLRYDDPRRVDTSTNLAGDATSNYNPSLQNPPSQNSGNLNWPNTASNPLSNRDMTTAALGGNGSPNLGYPNQAASMNANSSLNGNGPLMTNYANGQNQPAANDYRYPNTQTRDPSGYSPNGYGTANGYPSAGGYPSQSFDNSAAIIAARQPSPQDSVRSTSPPSVDPVSMSDLGTSSATRTRQPIERPKQVAAQPLFNGLLLVSFVANIYLLFWLKRIRLQFRDLVAAKRVANSASVSAS</sequence>
<accession>A0A5C5WPU3</accession>
<protein>
    <submittedName>
        <fullName evidence="3">Uncharacterized protein</fullName>
    </submittedName>
</protein>
<feature type="compositionally biased region" description="Polar residues" evidence="1">
    <location>
        <begin position="335"/>
        <end position="391"/>
    </location>
</feature>
<reference evidence="3 4" key="1">
    <citation type="submission" date="2019-02" db="EMBL/GenBank/DDBJ databases">
        <title>Deep-cultivation of Planctomycetes and their phenomic and genomic characterization uncovers novel biology.</title>
        <authorList>
            <person name="Wiegand S."/>
            <person name="Jogler M."/>
            <person name="Boedeker C."/>
            <person name="Pinto D."/>
            <person name="Vollmers J."/>
            <person name="Rivas-Marin E."/>
            <person name="Kohn T."/>
            <person name="Peeters S.H."/>
            <person name="Heuer A."/>
            <person name="Rast P."/>
            <person name="Oberbeckmann S."/>
            <person name="Bunk B."/>
            <person name="Jeske O."/>
            <person name="Meyerdierks A."/>
            <person name="Storesund J.E."/>
            <person name="Kallscheuer N."/>
            <person name="Luecker S."/>
            <person name="Lage O.M."/>
            <person name="Pohl T."/>
            <person name="Merkel B.J."/>
            <person name="Hornburger P."/>
            <person name="Mueller R.-W."/>
            <person name="Bruemmer F."/>
            <person name="Labrenz M."/>
            <person name="Spormann A.M."/>
            <person name="Op Den Camp H."/>
            <person name="Overmann J."/>
            <person name="Amann R."/>
            <person name="Jetten M.S.M."/>
            <person name="Mascher T."/>
            <person name="Medema M.H."/>
            <person name="Devos D.P."/>
            <person name="Kaster A.-K."/>
            <person name="Ovreas L."/>
            <person name="Rohde M."/>
            <person name="Galperin M.Y."/>
            <person name="Jogler C."/>
        </authorList>
    </citation>
    <scope>NUCLEOTIDE SEQUENCE [LARGE SCALE GENOMIC DNA]</scope>
    <source>
        <strain evidence="3 4">Pla22</strain>
    </source>
</reference>
<comment type="caution">
    <text evidence="3">The sequence shown here is derived from an EMBL/GenBank/DDBJ whole genome shotgun (WGS) entry which is preliminary data.</text>
</comment>
<feature type="compositionally biased region" description="Polar residues" evidence="1">
    <location>
        <begin position="570"/>
        <end position="586"/>
    </location>
</feature>
<feature type="region of interest" description="Disordered" evidence="1">
    <location>
        <begin position="451"/>
        <end position="597"/>
    </location>
</feature>
<dbReference type="RefSeq" id="WP_146513196.1">
    <property type="nucleotide sequence ID" value="NZ_SJPI01000001.1"/>
</dbReference>